<dbReference type="GO" id="GO:0005524">
    <property type="term" value="F:ATP binding"/>
    <property type="evidence" value="ECO:0007669"/>
    <property type="project" value="UniProtKB-UniRule"/>
</dbReference>
<evidence type="ECO:0000256" key="8">
    <source>
        <dbReference type="ARBA" id="ARBA00022840"/>
    </source>
</evidence>
<dbReference type="EMBL" id="MCFL01000008">
    <property type="protein sequence ID" value="ORZ38483.1"/>
    <property type="molecule type" value="Genomic_DNA"/>
</dbReference>
<keyword evidence="4" id="KW-0479">Metal-binding</keyword>
<feature type="compositionally biased region" description="Polar residues" evidence="10">
    <location>
        <begin position="525"/>
        <end position="536"/>
    </location>
</feature>
<evidence type="ECO:0000259" key="12">
    <source>
        <dbReference type="PROSITE" id="PS50081"/>
    </source>
</evidence>
<dbReference type="SMART" id="SM00220">
    <property type="entry name" value="S_TKc"/>
    <property type="match status" value="1"/>
</dbReference>
<proteinExistence type="inferred from homology"/>
<dbReference type="Pfam" id="PF00130">
    <property type="entry name" value="C1_1"/>
    <property type="match status" value="1"/>
</dbReference>
<keyword evidence="5 9" id="KW-0547">Nucleotide-binding</keyword>
<dbReference type="Gene3D" id="1.10.510.10">
    <property type="entry name" value="Transferase(Phosphotransferase) domain 1"/>
    <property type="match status" value="1"/>
</dbReference>
<feature type="compositionally biased region" description="Low complexity" evidence="10">
    <location>
        <begin position="512"/>
        <end position="524"/>
    </location>
</feature>
<dbReference type="Gene3D" id="3.30.60.20">
    <property type="match status" value="1"/>
</dbReference>
<dbReference type="AlphaFoldDB" id="A0A1Y2HXM1"/>
<dbReference type="PANTHER" id="PTHR46485">
    <property type="entry name" value="LIM DOMAIN KINASE 1"/>
    <property type="match status" value="1"/>
</dbReference>
<evidence type="ECO:0000259" key="11">
    <source>
        <dbReference type="PROSITE" id="PS50011"/>
    </source>
</evidence>
<dbReference type="PROSITE" id="PS00108">
    <property type="entry name" value="PROTEIN_KINASE_ST"/>
    <property type="match status" value="1"/>
</dbReference>
<evidence type="ECO:0000256" key="1">
    <source>
        <dbReference type="ARBA" id="ARBA00005843"/>
    </source>
</evidence>
<comment type="similarity">
    <text evidence="1">Belongs to the protein kinase superfamily. TKL Ser/Thr protein kinase family.</text>
</comment>
<evidence type="ECO:0000313" key="14">
    <source>
        <dbReference type="Proteomes" id="UP000193411"/>
    </source>
</evidence>
<dbReference type="Pfam" id="PF07714">
    <property type="entry name" value="PK_Tyr_Ser-Thr"/>
    <property type="match status" value="1"/>
</dbReference>
<evidence type="ECO:0000256" key="4">
    <source>
        <dbReference type="ARBA" id="ARBA00022723"/>
    </source>
</evidence>
<dbReference type="Gene3D" id="3.30.200.20">
    <property type="entry name" value="Phosphorylase Kinase, domain 1"/>
    <property type="match status" value="1"/>
</dbReference>
<feature type="region of interest" description="Disordered" evidence="10">
    <location>
        <begin position="405"/>
        <end position="436"/>
    </location>
</feature>
<keyword evidence="6 13" id="KW-0418">Kinase</keyword>
<feature type="region of interest" description="Disordered" evidence="10">
    <location>
        <begin position="512"/>
        <end position="536"/>
    </location>
</feature>
<dbReference type="GO" id="GO:0004674">
    <property type="term" value="F:protein serine/threonine kinase activity"/>
    <property type="evidence" value="ECO:0007669"/>
    <property type="project" value="UniProtKB-KW"/>
</dbReference>
<dbReference type="SMART" id="SM00109">
    <property type="entry name" value="C1"/>
    <property type="match status" value="1"/>
</dbReference>
<dbReference type="GO" id="GO:0046872">
    <property type="term" value="F:metal ion binding"/>
    <property type="evidence" value="ECO:0007669"/>
    <property type="project" value="UniProtKB-KW"/>
</dbReference>
<evidence type="ECO:0000256" key="10">
    <source>
        <dbReference type="SAM" id="MobiDB-lite"/>
    </source>
</evidence>
<dbReference type="SUPFAM" id="SSF56112">
    <property type="entry name" value="Protein kinase-like (PK-like)"/>
    <property type="match status" value="1"/>
</dbReference>
<dbReference type="SUPFAM" id="SSF57889">
    <property type="entry name" value="Cysteine-rich domain"/>
    <property type="match status" value="1"/>
</dbReference>
<keyword evidence="14" id="KW-1185">Reference proteome</keyword>
<keyword evidence="7" id="KW-0862">Zinc</keyword>
<protein>
    <submittedName>
        <fullName evidence="13">Kinase-like domain-containing protein</fullName>
    </submittedName>
</protein>
<feature type="binding site" evidence="9">
    <location>
        <position position="71"/>
    </location>
    <ligand>
        <name>ATP</name>
        <dbReference type="ChEBI" id="CHEBI:30616"/>
    </ligand>
</feature>
<dbReference type="InterPro" id="IPR050940">
    <property type="entry name" value="Actin_reg-Ser/Thr_kinase"/>
</dbReference>
<dbReference type="PROSITE" id="PS00479">
    <property type="entry name" value="ZF_DAG_PE_1"/>
    <property type="match status" value="1"/>
</dbReference>
<dbReference type="InterPro" id="IPR008271">
    <property type="entry name" value="Ser/Thr_kinase_AS"/>
</dbReference>
<keyword evidence="8 9" id="KW-0067">ATP-binding</keyword>
<dbReference type="Proteomes" id="UP000193411">
    <property type="component" value="Unassembled WGS sequence"/>
</dbReference>
<dbReference type="PROSITE" id="PS50011">
    <property type="entry name" value="PROTEIN_KINASE_DOM"/>
    <property type="match status" value="1"/>
</dbReference>
<accession>A0A1Y2HXM1</accession>
<dbReference type="PRINTS" id="PR00109">
    <property type="entry name" value="TYRKINASE"/>
</dbReference>
<evidence type="ECO:0000256" key="5">
    <source>
        <dbReference type="ARBA" id="ARBA00022741"/>
    </source>
</evidence>
<dbReference type="OrthoDB" id="4062651at2759"/>
<dbReference type="InterPro" id="IPR011009">
    <property type="entry name" value="Kinase-like_dom_sf"/>
</dbReference>
<gene>
    <name evidence="13" type="ORF">BCR44DRAFT_62688</name>
</gene>
<keyword evidence="2" id="KW-0723">Serine/threonine-protein kinase</keyword>
<evidence type="ECO:0000256" key="9">
    <source>
        <dbReference type="PROSITE-ProRule" id="PRU10141"/>
    </source>
</evidence>
<dbReference type="InterPro" id="IPR002219">
    <property type="entry name" value="PKC_DAG/PE"/>
</dbReference>
<dbReference type="STRING" id="765915.A0A1Y2HXM1"/>
<dbReference type="PROSITE" id="PS00107">
    <property type="entry name" value="PROTEIN_KINASE_ATP"/>
    <property type="match status" value="1"/>
</dbReference>
<organism evidence="13 14">
    <name type="scientific">Catenaria anguillulae PL171</name>
    <dbReference type="NCBI Taxonomy" id="765915"/>
    <lineage>
        <taxon>Eukaryota</taxon>
        <taxon>Fungi</taxon>
        <taxon>Fungi incertae sedis</taxon>
        <taxon>Blastocladiomycota</taxon>
        <taxon>Blastocladiomycetes</taxon>
        <taxon>Blastocladiales</taxon>
        <taxon>Catenariaceae</taxon>
        <taxon>Catenaria</taxon>
    </lineage>
</organism>
<feature type="region of interest" description="Disordered" evidence="10">
    <location>
        <begin position="1"/>
        <end position="32"/>
    </location>
</feature>
<feature type="domain" description="Protein kinase" evidence="11">
    <location>
        <begin position="44"/>
        <end position="318"/>
    </location>
</feature>
<evidence type="ECO:0000256" key="3">
    <source>
        <dbReference type="ARBA" id="ARBA00022679"/>
    </source>
</evidence>
<feature type="domain" description="Phorbol-ester/DAG-type" evidence="12">
    <location>
        <begin position="444"/>
        <end position="492"/>
    </location>
</feature>
<keyword evidence="3" id="KW-0808">Transferase</keyword>
<dbReference type="InterPro" id="IPR017441">
    <property type="entry name" value="Protein_kinase_ATP_BS"/>
</dbReference>
<dbReference type="PROSITE" id="PS50081">
    <property type="entry name" value="ZF_DAG_PE_2"/>
    <property type="match status" value="1"/>
</dbReference>
<evidence type="ECO:0000256" key="2">
    <source>
        <dbReference type="ARBA" id="ARBA00022527"/>
    </source>
</evidence>
<dbReference type="CDD" id="cd20812">
    <property type="entry name" value="C1_KSR"/>
    <property type="match status" value="1"/>
</dbReference>
<dbReference type="InterPro" id="IPR046349">
    <property type="entry name" value="C1-like_sf"/>
</dbReference>
<name>A0A1Y2HXM1_9FUNG</name>
<evidence type="ECO:0000256" key="6">
    <source>
        <dbReference type="ARBA" id="ARBA00022777"/>
    </source>
</evidence>
<sequence length="536" mass="57313">MSSSTASSSSSPPTPIATSIPSGHATTPTASSHTTLPLIPFSDLILQQELGRGHFGRVLLADYLGTQVAAKEVFHNSAPASPGSASSSGSEFAKYFAREVDTLTAARHPNCVQFMGIAHDPVAHKDYILTEYLPGGNLADHWIHDVDGKPDLAWRVRVGFAIDVARALAYLHARDIMHRDLKGQNLLVTENRRVKVCDFGLARVRAKTAEERKRMSYCGTDAYMAPEIMLCTDFDASVDTFSYGVFLLELVTRRRAELFPRPPQLGLTVDTDALVAYRPAECPPAMWALATECVDVNPKLRPSWKHVLGVLGACEVELVKKEMQEQATKSAVLVEQQRHQPAIVVHVGAEVVADEHLDPVVSAALGTHSRTRSDMVLLESAGGTGGGAAGGESMTDLSLPARAGSTEALNNGHDAGAAAVSPTSPGTPSAPGAPGPGLPTVVVPHRFSLLQPPSMDKCRLCKKRFGMHRRLVCDDCGYACHRKCVTLVPPSCELKGGIKHYHERYLEDMQRRAGSAGQVGAGVATSPSRPSGSTPV</sequence>
<comment type="caution">
    <text evidence="13">The sequence shown here is derived from an EMBL/GenBank/DDBJ whole genome shotgun (WGS) entry which is preliminary data.</text>
</comment>
<dbReference type="InterPro" id="IPR001245">
    <property type="entry name" value="Ser-Thr/Tyr_kinase_cat_dom"/>
</dbReference>
<feature type="compositionally biased region" description="Low complexity" evidence="10">
    <location>
        <begin position="417"/>
        <end position="430"/>
    </location>
</feature>
<evidence type="ECO:0000313" key="13">
    <source>
        <dbReference type="EMBL" id="ORZ38483.1"/>
    </source>
</evidence>
<evidence type="ECO:0000256" key="7">
    <source>
        <dbReference type="ARBA" id="ARBA00022833"/>
    </source>
</evidence>
<dbReference type="PANTHER" id="PTHR46485:SF5">
    <property type="entry name" value="CENTER DIVIDER, ISOFORM A"/>
    <property type="match status" value="1"/>
</dbReference>
<reference evidence="13 14" key="1">
    <citation type="submission" date="2016-07" db="EMBL/GenBank/DDBJ databases">
        <title>Pervasive Adenine N6-methylation of Active Genes in Fungi.</title>
        <authorList>
            <consortium name="DOE Joint Genome Institute"/>
            <person name="Mondo S.J."/>
            <person name="Dannebaum R.O."/>
            <person name="Kuo R.C."/>
            <person name="Labutti K."/>
            <person name="Haridas S."/>
            <person name="Kuo A."/>
            <person name="Salamov A."/>
            <person name="Ahrendt S.R."/>
            <person name="Lipzen A."/>
            <person name="Sullivan W."/>
            <person name="Andreopoulos W.B."/>
            <person name="Clum A."/>
            <person name="Lindquist E."/>
            <person name="Daum C."/>
            <person name="Ramamoorthy G.K."/>
            <person name="Gryganskyi A."/>
            <person name="Culley D."/>
            <person name="Magnuson J.K."/>
            <person name="James T.Y."/>
            <person name="O'Malley M.A."/>
            <person name="Stajich J.E."/>
            <person name="Spatafora J.W."/>
            <person name="Visel A."/>
            <person name="Grigoriev I.V."/>
        </authorList>
    </citation>
    <scope>NUCLEOTIDE SEQUENCE [LARGE SCALE GENOMIC DNA]</scope>
    <source>
        <strain evidence="13 14">PL171</strain>
    </source>
</reference>
<dbReference type="InterPro" id="IPR000719">
    <property type="entry name" value="Prot_kinase_dom"/>
</dbReference>